<protein>
    <submittedName>
        <fullName evidence="9">Glycoside hydrolase superfamily</fullName>
    </submittedName>
</protein>
<dbReference type="GO" id="GO:0005509">
    <property type="term" value="F:calcium ion binding"/>
    <property type="evidence" value="ECO:0007669"/>
    <property type="project" value="InterPro"/>
</dbReference>
<evidence type="ECO:0000256" key="4">
    <source>
        <dbReference type="ARBA" id="ARBA00022801"/>
    </source>
</evidence>
<keyword evidence="4 9" id="KW-0378">Hydrolase</keyword>
<keyword evidence="10" id="KW-1185">Reference proteome</keyword>
<sequence length="561" mass="63120">MGDNFQTPSPSPSPAPAPTSSTSSSQNREPQQQPTPQNATLLQAFEWYVPADQSHFLRLSSHLPQLSHHGISALWLPPQCKATSPSSNGYDIYDLFDIGEFNQKGSIATKWGTKEQLLGLSRVAEENEVGLYWDAVLNHRFGADHREKCKAVEVDSENRMVRKSGEYEIDAWVGFSFPARGDAYSKQKYHWYHFSGVDFDANNPSKAGTIYQILGEQSQGWAKSPEEVDGEKGNYDYLMGCDVDYSHGEVVEDVLNWGRWLRREMGEGLRGVRFDAVKHFSEGFLRRFVKMLDEEFGEGWFLVGEFWKDSLGSMTDYLDRMDHKFSLFDAPLVYNFGEISTSVEADLRRVFDDTLVQKAPVCAVTLVQNHDTQPLQSLSVPITPWFLPLAYSLILLRSSGYPCVFYGDLYGLCTPTPSQPNPTSPTSPPLTILPRLLLARKYFAYGPQDDYFDYRTCIGWTRHGTWDRPTGRCAVVMSNAGEGWKRMYVGTECAGQKWEDVLGWRGEKVVIGEDGWGTFWCGGCSVGVWVWEGAEGMGEVREEGGFDFNIYSAGTGMKDGE</sequence>
<comment type="caution">
    <text evidence="9">The sequence shown here is derived from an EMBL/GenBank/DDBJ whole genome shotgun (WGS) entry which is preliminary data.</text>
</comment>
<dbReference type="Pfam" id="PF00128">
    <property type="entry name" value="Alpha-amylase"/>
    <property type="match status" value="1"/>
</dbReference>
<dbReference type="Gene3D" id="3.20.20.80">
    <property type="entry name" value="Glycosidases"/>
    <property type="match status" value="1"/>
</dbReference>
<dbReference type="NCBIfam" id="NF006968">
    <property type="entry name" value="PRK09441.1-1"/>
    <property type="match status" value="1"/>
</dbReference>
<gene>
    <name evidence="9" type="ORF">B0T20DRAFT_242415</name>
</gene>
<feature type="compositionally biased region" description="Polar residues" evidence="7">
    <location>
        <begin position="26"/>
        <end position="36"/>
    </location>
</feature>
<dbReference type="InterPro" id="IPR013780">
    <property type="entry name" value="Glyco_hydro_b"/>
</dbReference>
<dbReference type="AlphaFoldDB" id="A0AAE0PBW0"/>
<evidence type="ECO:0000256" key="7">
    <source>
        <dbReference type="SAM" id="MobiDB-lite"/>
    </source>
</evidence>
<dbReference type="SMART" id="SM00642">
    <property type="entry name" value="Aamy"/>
    <property type="match status" value="1"/>
</dbReference>
<dbReference type="CDD" id="cd11318">
    <property type="entry name" value="AmyAc_bac_fung_AmyA"/>
    <property type="match status" value="1"/>
</dbReference>
<evidence type="ECO:0000313" key="10">
    <source>
        <dbReference type="Proteomes" id="UP001281003"/>
    </source>
</evidence>
<accession>A0AAE0PBW0</accession>
<feature type="domain" description="Glycosyl hydrolase family 13 catalytic" evidence="8">
    <location>
        <begin position="39"/>
        <end position="440"/>
    </location>
</feature>
<dbReference type="InterPro" id="IPR017853">
    <property type="entry name" value="GH"/>
</dbReference>
<dbReference type="InterPro" id="IPR013776">
    <property type="entry name" value="A-amylase_thermo"/>
</dbReference>
<keyword evidence="5" id="KW-0119">Carbohydrate metabolism</keyword>
<evidence type="ECO:0000256" key="3">
    <source>
        <dbReference type="ARBA" id="ARBA00022723"/>
    </source>
</evidence>
<comment type="similarity">
    <text evidence="2">Belongs to the glycosyl hydrolase 13 family.</text>
</comment>
<dbReference type="NCBIfam" id="NF006969">
    <property type="entry name" value="PRK09441.1-2"/>
    <property type="match status" value="1"/>
</dbReference>
<evidence type="ECO:0000256" key="1">
    <source>
        <dbReference type="ARBA" id="ARBA00001913"/>
    </source>
</evidence>
<reference evidence="9" key="1">
    <citation type="journal article" date="2023" name="Mol. Phylogenet. Evol.">
        <title>Genome-scale phylogeny and comparative genomics of the fungal order Sordariales.</title>
        <authorList>
            <person name="Hensen N."/>
            <person name="Bonometti L."/>
            <person name="Westerberg I."/>
            <person name="Brannstrom I.O."/>
            <person name="Guillou S."/>
            <person name="Cros-Aarteil S."/>
            <person name="Calhoun S."/>
            <person name="Haridas S."/>
            <person name="Kuo A."/>
            <person name="Mondo S."/>
            <person name="Pangilinan J."/>
            <person name="Riley R."/>
            <person name="LaButti K."/>
            <person name="Andreopoulos B."/>
            <person name="Lipzen A."/>
            <person name="Chen C."/>
            <person name="Yan M."/>
            <person name="Daum C."/>
            <person name="Ng V."/>
            <person name="Clum A."/>
            <person name="Steindorff A."/>
            <person name="Ohm R.A."/>
            <person name="Martin F."/>
            <person name="Silar P."/>
            <person name="Natvig D.O."/>
            <person name="Lalanne C."/>
            <person name="Gautier V."/>
            <person name="Ament-Velasquez S.L."/>
            <person name="Kruys A."/>
            <person name="Hutchinson M.I."/>
            <person name="Powell A.J."/>
            <person name="Barry K."/>
            <person name="Miller A.N."/>
            <person name="Grigoriev I.V."/>
            <person name="Debuchy R."/>
            <person name="Gladieux P."/>
            <person name="Hiltunen Thoren M."/>
            <person name="Johannesson H."/>
        </authorList>
    </citation>
    <scope>NUCLEOTIDE SEQUENCE</scope>
    <source>
        <strain evidence="9">FGSC 1904</strain>
    </source>
</reference>
<feature type="region of interest" description="Disordered" evidence="7">
    <location>
        <begin position="1"/>
        <end position="36"/>
    </location>
</feature>
<dbReference type="Gene3D" id="2.60.40.1180">
    <property type="entry name" value="Golgi alpha-mannosidase II"/>
    <property type="match status" value="1"/>
</dbReference>
<dbReference type="Gene3D" id="2.40.30.140">
    <property type="match status" value="1"/>
</dbReference>
<organism evidence="9 10">
    <name type="scientific">Sordaria brevicollis</name>
    <dbReference type="NCBI Taxonomy" id="83679"/>
    <lineage>
        <taxon>Eukaryota</taxon>
        <taxon>Fungi</taxon>
        <taxon>Dikarya</taxon>
        <taxon>Ascomycota</taxon>
        <taxon>Pezizomycotina</taxon>
        <taxon>Sordariomycetes</taxon>
        <taxon>Sordariomycetidae</taxon>
        <taxon>Sordariales</taxon>
        <taxon>Sordariaceae</taxon>
        <taxon>Sordaria</taxon>
    </lineage>
</organism>
<keyword evidence="6" id="KW-0326">Glycosidase</keyword>
<reference evidence="9" key="2">
    <citation type="submission" date="2023-07" db="EMBL/GenBank/DDBJ databases">
        <authorList>
            <consortium name="Lawrence Berkeley National Laboratory"/>
            <person name="Haridas S."/>
            <person name="Hensen N."/>
            <person name="Bonometti L."/>
            <person name="Westerberg I."/>
            <person name="Brannstrom I.O."/>
            <person name="Guillou S."/>
            <person name="Cros-Aarteil S."/>
            <person name="Calhoun S."/>
            <person name="Kuo A."/>
            <person name="Mondo S."/>
            <person name="Pangilinan J."/>
            <person name="Riley R."/>
            <person name="LaButti K."/>
            <person name="Andreopoulos B."/>
            <person name="Lipzen A."/>
            <person name="Chen C."/>
            <person name="Yanf M."/>
            <person name="Daum C."/>
            <person name="Ng V."/>
            <person name="Clum A."/>
            <person name="Steindorff A."/>
            <person name="Ohm R."/>
            <person name="Martin F."/>
            <person name="Silar P."/>
            <person name="Natvig D."/>
            <person name="Lalanne C."/>
            <person name="Gautier V."/>
            <person name="Ament-velasquez S.L."/>
            <person name="Kruys A."/>
            <person name="Hutchinson M.I."/>
            <person name="Powell A.J."/>
            <person name="Barry K."/>
            <person name="Miller A.N."/>
            <person name="Grigoriev I.V."/>
            <person name="Debuchy R."/>
            <person name="Gladieux P."/>
            <person name="Thoren M.H."/>
            <person name="Johannesson H."/>
        </authorList>
    </citation>
    <scope>NUCLEOTIDE SEQUENCE</scope>
    <source>
        <strain evidence="9">FGSC 1904</strain>
    </source>
</reference>
<dbReference type="Proteomes" id="UP001281003">
    <property type="component" value="Unassembled WGS sequence"/>
</dbReference>
<proteinExistence type="inferred from homology"/>
<evidence type="ECO:0000313" key="9">
    <source>
        <dbReference type="EMBL" id="KAK3396735.1"/>
    </source>
</evidence>
<dbReference type="PANTHER" id="PTHR43447">
    <property type="entry name" value="ALPHA-AMYLASE"/>
    <property type="match status" value="1"/>
</dbReference>
<dbReference type="EMBL" id="JAUTDP010000008">
    <property type="protein sequence ID" value="KAK3396735.1"/>
    <property type="molecule type" value="Genomic_DNA"/>
</dbReference>
<dbReference type="PIRSF" id="PIRSF001021">
    <property type="entry name" value="Alph-amls_thrmst"/>
    <property type="match status" value="1"/>
</dbReference>
<comment type="cofactor">
    <cofactor evidence="1">
        <name>Ca(2+)</name>
        <dbReference type="ChEBI" id="CHEBI:29108"/>
    </cofactor>
</comment>
<dbReference type="SUPFAM" id="SSF51445">
    <property type="entry name" value="(Trans)glycosidases"/>
    <property type="match status" value="1"/>
</dbReference>
<evidence type="ECO:0000256" key="6">
    <source>
        <dbReference type="ARBA" id="ARBA00023295"/>
    </source>
</evidence>
<dbReference type="GO" id="GO:0004553">
    <property type="term" value="F:hydrolase activity, hydrolyzing O-glycosyl compounds"/>
    <property type="evidence" value="ECO:0007669"/>
    <property type="project" value="InterPro"/>
</dbReference>
<dbReference type="GO" id="GO:0005975">
    <property type="term" value="P:carbohydrate metabolic process"/>
    <property type="evidence" value="ECO:0007669"/>
    <property type="project" value="InterPro"/>
</dbReference>
<evidence type="ECO:0000256" key="5">
    <source>
        <dbReference type="ARBA" id="ARBA00023277"/>
    </source>
</evidence>
<evidence type="ECO:0000256" key="2">
    <source>
        <dbReference type="ARBA" id="ARBA00008061"/>
    </source>
</evidence>
<dbReference type="InterPro" id="IPR015237">
    <property type="entry name" value="Alpha-amylase_C_pro"/>
</dbReference>
<name>A0AAE0PBW0_SORBR</name>
<dbReference type="Pfam" id="PF09154">
    <property type="entry name" value="Alpha-amy_C_pro"/>
    <property type="match status" value="1"/>
</dbReference>
<keyword evidence="3" id="KW-0479">Metal-binding</keyword>
<evidence type="ECO:0000259" key="8">
    <source>
        <dbReference type="SMART" id="SM00642"/>
    </source>
</evidence>
<dbReference type="InterPro" id="IPR006047">
    <property type="entry name" value="GH13_cat_dom"/>
</dbReference>
<dbReference type="SUPFAM" id="SSF51011">
    <property type="entry name" value="Glycosyl hydrolase domain"/>
    <property type="match status" value="1"/>
</dbReference>